<keyword evidence="1" id="KW-1133">Transmembrane helix</keyword>
<dbReference type="Proteomes" id="UP000237819">
    <property type="component" value="Unassembled WGS sequence"/>
</dbReference>
<evidence type="ECO:0000256" key="1">
    <source>
        <dbReference type="SAM" id="Phobius"/>
    </source>
</evidence>
<dbReference type="EMBL" id="PUHZ01000001">
    <property type="protein sequence ID" value="PQO48142.1"/>
    <property type="molecule type" value="Genomic_DNA"/>
</dbReference>
<feature type="transmembrane region" description="Helical" evidence="1">
    <location>
        <begin position="50"/>
        <end position="71"/>
    </location>
</feature>
<name>A0A2S8GUR4_9BACT</name>
<evidence type="ECO:0000313" key="2">
    <source>
        <dbReference type="EMBL" id="PQO48142.1"/>
    </source>
</evidence>
<dbReference type="AlphaFoldDB" id="A0A2S8GUR4"/>
<proteinExistence type="predicted"/>
<gene>
    <name evidence="2" type="ORF">C5Y93_00225</name>
</gene>
<reference evidence="2 3" key="1">
    <citation type="submission" date="2018-02" db="EMBL/GenBank/DDBJ databases">
        <title>Comparative genomes isolates from brazilian mangrove.</title>
        <authorList>
            <person name="Araujo J.E."/>
            <person name="Taketani R.G."/>
            <person name="Silva M.C.P."/>
            <person name="Loureco M.V."/>
            <person name="Andreote F.D."/>
        </authorList>
    </citation>
    <scope>NUCLEOTIDE SEQUENCE [LARGE SCALE GENOMIC DNA]</scope>
    <source>
        <strain evidence="2 3">Nap-Phe MGV</strain>
    </source>
</reference>
<comment type="caution">
    <text evidence="2">The sequence shown here is derived from an EMBL/GenBank/DDBJ whole genome shotgun (WGS) entry which is preliminary data.</text>
</comment>
<protein>
    <submittedName>
        <fullName evidence="2">Uncharacterized protein</fullName>
    </submittedName>
</protein>
<organism evidence="2 3">
    <name type="scientific">Blastopirellula marina</name>
    <dbReference type="NCBI Taxonomy" id="124"/>
    <lineage>
        <taxon>Bacteria</taxon>
        <taxon>Pseudomonadati</taxon>
        <taxon>Planctomycetota</taxon>
        <taxon>Planctomycetia</taxon>
        <taxon>Pirellulales</taxon>
        <taxon>Pirellulaceae</taxon>
        <taxon>Blastopirellula</taxon>
    </lineage>
</organism>
<feature type="transmembrane region" description="Helical" evidence="1">
    <location>
        <begin position="83"/>
        <end position="105"/>
    </location>
</feature>
<keyword evidence="1" id="KW-0812">Transmembrane</keyword>
<accession>A0A2S8GUR4</accession>
<keyword evidence="1" id="KW-0472">Membrane</keyword>
<evidence type="ECO:0000313" key="3">
    <source>
        <dbReference type="Proteomes" id="UP000237819"/>
    </source>
</evidence>
<sequence>MPTEKAWCRICQTEVRPEVAEQNDGMCVVCREYNPPPPPYGGPWYSGKRLIGFLILIDAYFLCACVVLFGLNGLLEIWPLPLVSARLLVACLCLVIGLSLLLMVVGNKMLFPQKRA</sequence>